<keyword evidence="3" id="KW-1185">Reference proteome</keyword>
<dbReference type="SUPFAM" id="SSF51735">
    <property type="entry name" value="NAD(P)-binding Rossmann-fold domains"/>
    <property type="match status" value="1"/>
</dbReference>
<dbReference type="Gene3D" id="3.40.50.720">
    <property type="entry name" value="NAD(P)-binding Rossmann-like Domain"/>
    <property type="match status" value="1"/>
</dbReference>
<gene>
    <name evidence="2" type="ORF">RIdsm_01112</name>
    <name evidence="1" type="ORF">XM52_25910</name>
</gene>
<dbReference type="Proteomes" id="UP000325785">
    <property type="component" value="Chromosome"/>
</dbReference>
<dbReference type="InterPro" id="IPR036291">
    <property type="entry name" value="NAD(P)-bd_dom_sf"/>
</dbReference>
<dbReference type="RefSeq" id="WP_057821049.1">
    <property type="nucleotide sequence ID" value="NZ_CP031598.1"/>
</dbReference>
<evidence type="ECO:0000313" key="1">
    <source>
        <dbReference type="EMBL" id="KRS15012.1"/>
    </source>
</evidence>
<dbReference type="CDD" id="cd24146">
    <property type="entry name" value="nat-AmDH_N_like"/>
    <property type="match status" value="1"/>
</dbReference>
<sequence length="340" mass="35722">MALNCIFFGLGVVGQDAARGLLDYGVTISGAYSRTSHVGEDLGTVIGRAPIGVNVEPVTAFEARPGMADVAIFCTTNAFDELLGDAMACAEAGINVLSIAGNALYPWTFQPEVAERLDKAAKRGNATILGCGYQDGVMVHLTGTATSMTTDLTRIEMDCFSDFSRLGESSTERLGLGMAREAFPVEESVSAAADATRPASTMGQVLDALCDYIGLGRAELSYYLGPVVAEAVTPNPFTGDEIAPRHIIGMEEVVTATTPEGIELVGRLTAKLFAAGETEYYACRFGGAAPYELRLTPAYGLEWTTGCLVNRVADMPAAPAGLITVVDLPAPRFRGVAGPR</sequence>
<dbReference type="KEGG" id="rid:RIdsm_01112"/>
<dbReference type="STRING" id="540747.SAMN04488031_106214"/>
<organism evidence="1 3">
    <name type="scientific">Roseovarius indicus</name>
    <dbReference type="NCBI Taxonomy" id="540747"/>
    <lineage>
        <taxon>Bacteria</taxon>
        <taxon>Pseudomonadati</taxon>
        <taxon>Pseudomonadota</taxon>
        <taxon>Alphaproteobacteria</taxon>
        <taxon>Rhodobacterales</taxon>
        <taxon>Roseobacteraceae</taxon>
        <taxon>Roseovarius</taxon>
    </lineage>
</organism>
<evidence type="ECO:0000313" key="3">
    <source>
        <dbReference type="Proteomes" id="UP000051401"/>
    </source>
</evidence>
<reference evidence="1 3" key="1">
    <citation type="submission" date="2015-04" db="EMBL/GenBank/DDBJ databases">
        <title>The draft genome sequence of Roseovarius indicus B108T.</title>
        <authorList>
            <person name="Li G."/>
            <person name="Lai Q."/>
            <person name="Shao Z."/>
            <person name="Yan P."/>
        </authorList>
    </citation>
    <scope>NUCLEOTIDE SEQUENCE [LARGE SCALE GENOMIC DNA]</scope>
    <source>
        <strain evidence="1 3">B108</strain>
    </source>
</reference>
<dbReference type="OrthoDB" id="9767616at2"/>
<dbReference type="PATRIC" id="fig|540747.5.peg.3542"/>
<accession>A0A0T5P1Q7</accession>
<reference evidence="2 4" key="2">
    <citation type="submission" date="2018-08" db="EMBL/GenBank/DDBJ databases">
        <title>Genetic Globetrotter - A new plasmid hitch-hiking vast phylogenetic and geographic distances.</title>
        <authorList>
            <person name="Vollmers J."/>
            <person name="Petersen J."/>
        </authorList>
    </citation>
    <scope>NUCLEOTIDE SEQUENCE [LARGE SCALE GENOMIC DNA]</scope>
    <source>
        <strain evidence="2 4">DSM 26383</strain>
    </source>
</reference>
<dbReference type="EMBL" id="LAXI01000029">
    <property type="protein sequence ID" value="KRS15012.1"/>
    <property type="molecule type" value="Genomic_DNA"/>
</dbReference>
<name>A0A0T5P1Q7_9RHOB</name>
<protein>
    <recommendedName>
        <fullName evidence="5">Dihydrodipicolinate reductase</fullName>
    </recommendedName>
</protein>
<evidence type="ECO:0000313" key="4">
    <source>
        <dbReference type="Proteomes" id="UP000325785"/>
    </source>
</evidence>
<evidence type="ECO:0008006" key="5">
    <source>
        <dbReference type="Google" id="ProtNLM"/>
    </source>
</evidence>
<dbReference type="EMBL" id="CP031598">
    <property type="protein sequence ID" value="QEW25326.1"/>
    <property type="molecule type" value="Genomic_DNA"/>
</dbReference>
<evidence type="ECO:0000313" key="2">
    <source>
        <dbReference type="EMBL" id="QEW25326.1"/>
    </source>
</evidence>
<dbReference type="AlphaFoldDB" id="A0A0T5P1Q7"/>
<proteinExistence type="predicted"/>
<dbReference type="Proteomes" id="UP000051401">
    <property type="component" value="Unassembled WGS sequence"/>
</dbReference>